<evidence type="ECO:0000256" key="8">
    <source>
        <dbReference type="RuleBase" id="RU004057"/>
    </source>
</evidence>
<feature type="transmembrane region" description="Helical" evidence="9">
    <location>
        <begin position="12"/>
        <end position="32"/>
    </location>
</feature>
<dbReference type="InterPro" id="IPR050790">
    <property type="entry name" value="ExbB/TolQ_transport"/>
</dbReference>
<evidence type="ECO:0000256" key="2">
    <source>
        <dbReference type="ARBA" id="ARBA00022448"/>
    </source>
</evidence>
<dbReference type="InterPro" id="IPR002898">
    <property type="entry name" value="MotA_ExbB_proton_chnl"/>
</dbReference>
<evidence type="ECO:0000256" key="6">
    <source>
        <dbReference type="ARBA" id="ARBA00022989"/>
    </source>
</evidence>
<keyword evidence="4 9" id="KW-0812">Transmembrane</keyword>
<dbReference type="PANTHER" id="PTHR30625:SF15">
    <property type="entry name" value="BIOPOLYMER TRANSPORT PROTEIN EXBB"/>
    <property type="match status" value="1"/>
</dbReference>
<dbReference type="Proteomes" id="UP001374893">
    <property type="component" value="Chromosome"/>
</dbReference>
<dbReference type="PANTHER" id="PTHR30625">
    <property type="entry name" value="PROTEIN TOLQ"/>
    <property type="match status" value="1"/>
</dbReference>
<evidence type="ECO:0000256" key="7">
    <source>
        <dbReference type="ARBA" id="ARBA00023136"/>
    </source>
</evidence>
<organism evidence="11 12">
    <name type="scientific">Haloferula helveola</name>
    <dbReference type="NCBI Taxonomy" id="490095"/>
    <lineage>
        <taxon>Bacteria</taxon>
        <taxon>Pseudomonadati</taxon>
        <taxon>Verrucomicrobiota</taxon>
        <taxon>Verrucomicrobiia</taxon>
        <taxon>Verrucomicrobiales</taxon>
        <taxon>Verrucomicrobiaceae</taxon>
        <taxon>Haloferula</taxon>
    </lineage>
</organism>
<evidence type="ECO:0000256" key="1">
    <source>
        <dbReference type="ARBA" id="ARBA00004651"/>
    </source>
</evidence>
<feature type="transmembrane region" description="Helical" evidence="9">
    <location>
        <begin position="120"/>
        <end position="144"/>
    </location>
</feature>
<evidence type="ECO:0000256" key="5">
    <source>
        <dbReference type="ARBA" id="ARBA00022927"/>
    </source>
</evidence>
<reference evidence="11 12" key="1">
    <citation type="submission" date="2021-06" db="EMBL/GenBank/DDBJ databases">
        <title>Complete genome of Haloferula helveola possessing various polysaccharide degrading enzymes.</title>
        <authorList>
            <person name="Takami H."/>
            <person name="Huang C."/>
            <person name="Hamasaki K."/>
        </authorList>
    </citation>
    <scope>NUCLEOTIDE SEQUENCE [LARGE SCALE GENOMIC DNA]</scope>
    <source>
        <strain evidence="11 12">CN-1</strain>
    </source>
</reference>
<accession>A0ABM7RA86</accession>
<keyword evidence="2 8" id="KW-0813">Transport</keyword>
<keyword evidence="5 8" id="KW-0653">Protein transport</keyword>
<proteinExistence type="inferred from homology"/>
<dbReference type="EMBL" id="AP024702">
    <property type="protein sequence ID" value="BCX46283.1"/>
    <property type="molecule type" value="Genomic_DNA"/>
</dbReference>
<evidence type="ECO:0000256" key="9">
    <source>
        <dbReference type="SAM" id="Phobius"/>
    </source>
</evidence>
<feature type="transmembrane region" description="Helical" evidence="9">
    <location>
        <begin position="164"/>
        <end position="183"/>
    </location>
</feature>
<keyword evidence="6 9" id="KW-1133">Transmembrane helix</keyword>
<protein>
    <submittedName>
        <fullName evidence="11">MotA/TolQ/exbB biopolymer transporter</fullName>
    </submittedName>
</protein>
<keyword evidence="12" id="KW-1185">Reference proteome</keyword>
<evidence type="ECO:0000256" key="4">
    <source>
        <dbReference type="ARBA" id="ARBA00022692"/>
    </source>
</evidence>
<gene>
    <name evidence="11" type="ORF">HAHE_01910</name>
</gene>
<name>A0ABM7RA86_9BACT</name>
<sequence length="214" mass="22877">MLEHLLKGGPLMVPLILCSMISLAVVFDRWMAFRQNRRIDTRSLRSRVLSHLRAGDIDAAISECETVKGPIASVLLAGLRSYQHLRGKNESSETMRLVVGQVMEDYSAQAMSVVNRRLDVLTTIAVAAPLLGMTGTVTGMIASFAGLAEAGSIGGSGGAVADGIAEAMVTTAVGLIVALLAVIPQSVFNRWSDEIELEIEESTSEAVEFILTHH</sequence>
<evidence type="ECO:0000259" key="10">
    <source>
        <dbReference type="Pfam" id="PF01618"/>
    </source>
</evidence>
<dbReference type="Pfam" id="PF01618">
    <property type="entry name" value="MotA_ExbB"/>
    <property type="match status" value="1"/>
</dbReference>
<comment type="subcellular location">
    <subcellularLocation>
        <location evidence="1">Cell membrane</location>
        <topology evidence="1">Multi-pass membrane protein</topology>
    </subcellularLocation>
    <subcellularLocation>
        <location evidence="8">Membrane</location>
        <topology evidence="8">Multi-pass membrane protein</topology>
    </subcellularLocation>
</comment>
<comment type="similarity">
    <text evidence="8">Belongs to the exbB/tolQ family.</text>
</comment>
<evidence type="ECO:0000256" key="3">
    <source>
        <dbReference type="ARBA" id="ARBA00022475"/>
    </source>
</evidence>
<keyword evidence="3" id="KW-1003">Cell membrane</keyword>
<evidence type="ECO:0000313" key="12">
    <source>
        <dbReference type="Proteomes" id="UP001374893"/>
    </source>
</evidence>
<dbReference type="RefSeq" id="WP_338687743.1">
    <property type="nucleotide sequence ID" value="NZ_AP024702.1"/>
</dbReference>
<keyword evidence="7 9" id="KW-0472">Membrane</keyword>
<evidence type="ECO:0000313" key="11">
    <source>
        <dbReference type="EMBL" id="BCX46283.1"/>
    </source>
</evidence>
<feature type="domain" description="MotA/TolQ/ExbB proton channel" evidence="10">
    <location>
        <begin position="69"/>
        <end position="200"/>
    </location>
</feature>